<accession>A0ABU6SR56</accession>
<organism evidence="2 3">
    <name type="scientific">Stylosanthes scabra</name>
    <dbReference type="NCBI Taxonomy" id="79078"/>
    <lineage>
        <taxon>Eukaryota</taxon>
        <taxon>Viridiplantae</taxon>
        <taxon>Streptophyta</taxon>
        <taxon>Embryophyta</taxon>
        <taxon>Tracheophyta</taxon>
        <taxon>Spermatophyta</taxon>
        <taxon>Magnoliopsida</taxon>
        <taxon>eudicotyledons</taxon>
        <taxon>Gunneridae</taxon>
        <taxon>Pentapetalae</taxon>
        <taxon>rosids</taxon>
        <taxon>fabids</taxon>
        <taxon>Fabales</taxon>
        <taxon>Fabaceae</taxon>
        <taxon>Papilionoideae</taxon>
        <taxon>50 kb inversion clade</taxon>
        <taxon>dalbergioids sensu lato</taxon>
        <taxon>Dalbergieae</taxon>
        <taxon>Pterocarpus clade</taxon>
        <taxon>Stylosanthes</taxon>
    </lineage>
</organism>
<evidence type="ECO:0000313" key="3">
    <source>
        <dbReference type="Proteomes" id="UP001341840"/>
    </source>
</evidence>
<evidence type="ECO:0000256" key="1">
    <source>
        <dbReference type="SAM" id="MobiDB-lite"/>
    </source>
</evidence>
<proteinExistence type="predicted"/>
<feature type="compositionally biased region" description="Low complexity" evidence="1">
    <location>
        <begin position="93"/>
        <end position="107"/>
    </location>
</feature>
<feature type="compositionally biased region" description="Pro residues" evidence="1">
    <location>
        <begin position="268"/>
        <end position="293"/>
    </location>
</feature>
<dbReference type="InterPro" id="IPR004252">
    <property type="entry name" value="Probable_transposase_24"/>
</dbReference>
<reference evidence="2 3" key="1">
    <citation type="journal article" date="2023" name="Plants (Basel)">
        <title>Bridging the Gap: Combining Genomics and Transcriptomics Approaches to Understand Stylosanthes scabra, an Orphan Legume from the Brazilian Caatinga.</title>
        <authorList>
            <person name="Ferreira-Neto J.R.C."/>
            <person name="da Silva M.D."/>
            <person name="Binneck E."/>
            <person name="de Melo N.F."/>
            <person name="da Silva R.H."/>
            <person name="de Melo A.L.T.M."/>
            <person name="Pandolfi V."/>
            <person name="Bustamante F.O."/>
            <person name="Brasileiro-Vidal A.C."/>
            <person name="Benko-Iseppon A.M."/>
        </authorList>
    </citation>
    <scope>NUCLEOTIDE SEQUENCE [LARGE SCALE GENOMIC DNA]</scope>
    <source>
        <tissue evidence="2">Leaves</tissue>
    </source>
</reference>
<keyword evidence="3" id="KW-1185">Reference proteome</keyword>
<name>A0ABU6SR56_9FABA</name>
<gene>
    <name evidence="2" type="ORF">PIB30_075095</name>
</gene>
<dbReference type="Proteomes" id="UP001341840">
    <property type="component" value="Unassembled WGS sequence"/>
</dbReference>
<comment type="caution">
    <text evidence="2">The sequence shown here is derived from an EMBL/GenBank/DDBJ whole genome shotgun (WGS) entry which is preliminary data.</text>
</comment>
<feature type="region of interest" description="Disordered" evidence="1">
    <location>
        <begin position="90"/>
        <end position="111"/>
    </location>
</feature>
<feature type="compositionally biased region" description="Polar residues" evidence="1">
    <location>
        <begin position="295"/>
        <end position="304"/>
    </location>
</feature>
<dbReference type="EMBL" id="JASCZI010061364">
    <property type="protein sequence ID" value="MED6138536.1"/>
    <property type="molecule type" value="Genomic_DNA"/>
</dbReference>
<dbReference type="Pfam" id="PF03004">
    <property type="entry name" value="Transposase_24"/>
    <property type="match status" value="1"/>
</dbReference>
<feature type="region of interest" description="Disordered" evidence="1">
    <location>
        <begin position="264"/>
        <end position="310"/>
    </location>
</feature>
<evidence type="ECO:0000313" key="2">
    <source>
        <dbReference type="EMBL" id="MED6138536.1"/>
    </source>
</evidence>
<protein>
    <submittedName>
        <fullName evidence="2">Uncharacterized protein</fullName>
    </submittedName>
</protein>
<sequence>MLGDDISLDDVRKGTAKIVNVFMESYKWYAPLFSMVPDEAIDCWWNEWRIRFRKGEEANMRAAWEVRAAKRHRGLMHGIQYQAIQRTNKTNCSSSTGGSLHTGGSTTYPATKKNMTKEIGHGPTQREVFVRTNTKKKDRGKWVDKRSENYHELHRAEVKHLEEERDAVIVTGEPLLDSEDVSTASGPDTREHVTLLNREIAQLAEHYRLEMEAWHKRYETDVTRLQTTLDTQTVEFDWMKCTVSQMHTFMQQMQAVSSSSSAVAMPLSIPPAPPPPSHVSRPPQPPPTTPVPTPIDTQQDPSASDDSKYM</sequence>